<evidence type="ECO:0000313" key="2">
    <source>
        <dbReference type="EMBL" id="PNF22163.1"/>
    </source>
</evidence>
<name>A0A2J7Q0Q5_9NEOP</name>
<reference evidence="2 3" key="1">
    <citation type="submission" date="2017-12" db="EMBL/GenBank/DDBJ databases">
        <title>Hemimetabolous genomes reveal molecular basis of termite eusociality.</title>
        <authorList>
            <person name="Harrison M.C."/>
            <person name="Jongepier E."/>
            <person name="Robertson H.M."/>
            <person name="Arning N."/>
            <person name="Bitard-Feildel T."/>
            <person name="Chao H."/>
            <person name="Childers C.P."/>
            <person name="Dinh H."/>
            <person name="Doddapaneni H."/>
            <person name="Dugan S."/>
            <person name="Gowin J."/>
            <person name="Greiner C."/>
            <person name="Han Y."/>
            <person name="Hu H."/>
            <person name="Hughes D.S.T."/>
            <person name="Huylmans A.-K."/>
            <person name="Kemena C."/>
            <person name="Kremer L.P.M."/>
            <person name="Lee S.L."/>
            <person name="Lopez-Ezquerra A."/>
            <person name="Mallet L."/>
            <person name="Monroy-Kuhn J.M."/>
            <person name="Moser A."/>
            <person name="Murali S.C."/>
            <person name="Muzny D.M."/>
            <person name="Otani S."/>
            <person name="Piulachs M.-D."/>
            <person name="Poelchau M."/>
            <person name="Qu J."/>
            <person name="Schaub F."/>
            <person name="Wada-Katsumata A."/>
            <person name="Worley K.C."/>
            <person name="Xie Q."/>
            <person name="Ylla G."/>
            <person name="Poulsen M."/>
            <person name="Gibbs R.A."/>
            <person name="Schal C."/>
            <person name="Richards S."/>
            <person name="Belles X."/>
            <person name="Korb J."/>
            <person name="Bornberg-Bauer E."/>
        </authorList>
    </citation>
    <scope>NUCLEOTIDE SEQUENCE [LARGE SCALE GENOMIC DNA]</scope>
    <source>
        <tissue evidence="2">Whole body</tissue>
    </source>
</reference>
<dbReference type="EMBL" id="NEVH01019964">
    <property type="protein sequence ID" value="PNF22163.1"/>
    <property type="molecule type" value="Genomic_DNA"/>
</dbReference>
<feature type="region of interest" description="Disordered" evidence="1">
    <location>
        <begin position="28"/>
        <end position="145"/>
    </location>
</feature>
<feature type="region of interest" description="Disordered" evidence="1">
    <location>
        <begin position="169"/>
        <end position="200"/>
    </location>
</feature>
<feature type="compositionally biased region" description="Polar residues" evidence="1">
    <location>
        <begin position="67"/>
        <end position="83"/>
    </location>
</feature>
<organism evidence="2 3">
    <name type="scientific">Cryptotermes secundus</name>
    <dbReference type="NCBI Taxonomy" id="105785"/>
    <lineage>
        <taxon>Eukaryota</taxon>
        <taxon>Metazoa</taxon>
        <taxon>Ecdysozoa</taxon>
        <taxon>Arthropoda</taxon>
        <taxon>Hexapoda</taxon>
        <taxon>Insecta</taxon>
        <taxon>Pterygota</taxon>
        <taxon>Neoptera</taxon>
        <taxon>Polyneoptera</taxon>
        <taxon>Dictyoptera</taxon>
        <taxon>Blattodea</taxon>
        <taxon>Blattoidea</taxon>
        <taxon>Termitoidae</taxon>
        <taxon>Kalotermitidae</taxon>
        <taxon>Cryptotermitinae</taxon>
        <taxon>Cryptotermes</taxon>
    </lineage>
</organism>
<dbReference type="AlphaFoldDB" id="A0A2J7Q0Q5"/>
<protein>
    <submittedName>
        <fullName evidence="2">Uncharacterized protein</fullName>
    </submittedName>
</protein>
<dbReference type="OrthoDB" id="7699082at2759"/>
<feature type="compositionally biased region" description="Basic and acidic residues" evidence="1">
    <location>
        <begin position="181"/>
        <end position="200"/>
    </location>
</feature>
<accession>A0A2J7Q0Q5</accession>
<proteinExistence type="predicted"/>
<feature type="compositionally biased region" description="Basic and acidic residues" evidence="1">
    <location>
        <begin position="132"/>
        <end position="145"/>
    </location>
</feature>
<evidence type="ECO:0000256" key="1">
    <source>
        <dbReference type="SAM" id="MobiDB-lite"/>
    </source>
</evidence>
<evidence type="ECO:0000313" key="3">
    <source>
        <dbReference type="Proteomes" id="UP000235965"/>
    </source>
</evidence>
<comment type="caution">
    <text evidence="2">The sequence shown here is derived from an EMBL/GenBank/DDBJ whole genome shotgun (WGS) entry which is preliminary data.</text>
</comment>
<dbReference type="Proteomes" id="UP000235965">
    <property type="component" value="Unassembled WGS sequence"/>
</dbReference>
<keyword evidence="3" id="KW-1185">Reference proteome</keyword>
<feature type="compositionally biased region" description="Basic and acidic residues" evidence="1">
    <location>
        <begin position="45"/>
        <end position="66"/>
    </location>
</feature>
<gene>
    <name evidence="2" type="ORF">B7P43_G05767</name>
</gene>
<sequence>MEFTQGCLLKIGVLPFTSLHGQIKTVVRKEETSLTKHKKSSFSSRKHDSDKINAESKQRKGLEDVKSQVSDSQQEIKQSAGKQQESEKNPQSGAHFEGKAKNISAVSPGADSKLKHSDGEGSNGAVEAVAARNREGDLRAELSRRRAERLTKAGSLHETLPTRLLQSAFEGVVGKKGVKRSGKEEKMVGDKRKESKKEKNDVRRVLVLKRPAVTERSISSISVTIPKEFKHEVNTESLPAKLPVRMRLGLPAARSAAHDHQIPRKRNRKVELKRNVMLGPRPDEKV</sequence>